<evidence type="ECO:0000256" key="1">
    <source>
        <dbReference type="PROSITE-ProRule" id="PRU00464"/>
    </source>
</evidence>
<keyword evidence="4" id="KW-1185">Reference proteome</keyword>
<gene>
    <name evidence="3" type="ORF">KXJ70_00690</name>
</gene>
<evidence type="ECO:0000313" key="4">
    <source>
        <dbReference type="Proteomes" id="UP001166291"/>
    </source>
</evidence>
<dbReference type="InterPro" id="IPR001310">
    <property type="entry name" value="Histidine_triad_HIT"/>
</dbReference>
<comment type="caution">
    <text evidence="3">The sequence shown here is derived from an EMBL/GenBank/DDBJ whole genome shotgun (WGS) entry which is preliminary data.</text>
</comment>
<dbReference type="Proteomes" id="UP001166291">
    <property type="component" value="Unassembled WGS sequence"/>
</dbReference>
<evidence type="ECO:0000259" key="2">
    <source>
        <dbReference type="PROSITE" id="PS51084"/>
    </source>
</evidence>
<dbReference type="PROSITE" id="PS51084">
    <property type="entry name" value="HIT_2"/>
    <property type="match status" value="1"/>
</dbReference>
<accession>A0ABS6VLV0</accession>
<dbReference type="InterPro" id="IPR011146">
    <property type="entry name" value="HIT-like"/>
</dbReference>
<proteinExistence type="predicted"/>
<evidence type="ECO:0000313" key="3">
    <source>
        <dbReference type="EMBL" id="MBW2939276.1"/>
    </source>
</evidence>
<dbReference type="EMBL" id="JAHWDQ010000001">
    <property type="protein sequence ID" value="MBW2939276.1"/>
    <property type="molecule type" value="Genomic_DNA"/>
</dbReference>
<dbReference type="RefSeq" id="WP_219041549.1">
    <property type="nucleotide sequence ID" value="NZ_JAHWDQ010000001.1"/>
</dbReference>
<dbReference type="PANTHER" id="PTHR46648">
    <property type="entry name" value="HIT FAMILY PROTEIN 1"/>
    <property type="match status" value="1"/>
</dbReference>
<protein>
    <submittedName>
        <fullName evidence="3">HIT family protein</fullName>
    </submittedName>
</protein>
<feature type="short sequence motif" description="Histidine triad motif" evidence="1">
    <location>
        <begin position="91"/>
        <end position="95"/>
    </location>
</feature>
<dbReference type="PANTHER" id="PTHR46648:SF1">
    <property type="entry name" value="ADENOSINE 5'-MONOPHOSPHORAMIDASE HNT1"/>
    <property type="match status" value="1"/>
</dbReference>
<dbReference type="Pfam" id="PF01230">
    <property type="entry name" value="HIT"/>
    <property type="match status" value="1"/>
</dbReference>
<reference evidence="3" key="1">
    <citation type="submission" date="2021-07" db="EMBL/GenBank/DDBJ databases">
        <title>Zhongshania sp. CAU 1632 isolated from seawater.</title>
        <authorList>
            <person name="Kim W."/>
        </authorList>
    </citation>
    <scope>NUCLEOTIDE SEQUENCE</scope>
    <source>
        <strain evidence="3">CAU 1632</strain>
    </source>
</reference>
<sequence>MSSIFSKIIQRELPGHFVWEDEQAVAILTIEPIQEGHILLIPRQEVDHWDDLQPELAAHLMSVAQTLAKALKKAYACQRVSMMIIGLEVPHTHIHLSPINDMADANISNAKRADGDSLAAAAEKIRAALSTP</sequence>
<organism evidence="3 4">
    <name type="scientific">Zhongshania aquimaris</name>
    <dbReference type="NCBI Taxonomy" id="2857107"/>
    <lineage>
        <taxon>Bacteria</taxon>
        <taxon>Pseudomonadati</taxon>
        <taxon>Pseudomonadota</taxon>
        <taxon>Gammaproteobacteria</taxon>
        <taxon>Cellvibrionales</taxon>
        <taxon>Spongiibacteraceae</taxon>
        <taxon>Zhongshania</taxon>
    </lineage>
</organism>
<feature type="domain" description="HIT" evidence="2">
    <location>
        <begin position="4"/>
        <end position="107"/>
    </location>
</feature>
<name>A0ABS6VLV0_9GAMM</name>